<dbReference type="Pfam" id="PF14112">
    <property type="entry name" value="DUF4284"/>
    <property type="match status" value="1"/>
</dbReference>
<protein>
    <recommendedName>
        <fullName evidence="3">Immunity protein 22</fullName>
    </recommendedName>
</protein>
<gene>
    <name evidence="1" type="ORF">CIB87_16470</name>
</gene>
<dbReference type="InterPro" id="IPR025560">
    <property type="entry name" value="Imm22"/>
</dbReference>
<evidence type="ECO:0008006" key="3">
    <source>
        <dbReference type="Google" id="ProtNLM"/>
    </source>
</evidence>
<dbReference type="RefSeq" id="WP_114896253.1">
    <property type="nucleotide sequence ID" value="NZ_CP022674.1"/>
</dbReference>
<reference evidence="1 2" key="1">
    <citation type="submission" date="2017-07" db="EMBL/GenBank/DDBJ databases">
        <title>Isolation and development of strain Bacillus megaterium SR7 for enhanced growth and metabolite production under supercritical carbon dioxide.</title>
        <authorList>
            <person name="Freedman A.J.E."/>
            <person name="Peet K.C."/>
            <person name="Boock J.T."/>
            <person name="Penn K."/>
            <person name="Prather K.L.J."/>
            <person name="Thompson J.R."/>
        </authorList>
    </citation>
    <scope>NUCLEOTIDE SEQUENCE [LARGE SCALE GENOMIC DNA]</scope>
    <source>
        <strain evidence="1 2">SR7</strain>
    </source>
</reference>
<accession>A0AA86I7E3</accession>
<sequence length="125" mass="14659">MEQIGYVSLWVGKFSTSEELEKYLLIAYTEDGDAIPSQFEKDFKVDYFDEDFREAHYANQDMCKLSHLLEGCSYDDVVIPNFVEKYGEYLPDGFNSMILIYDFQHNKKSDNEINGVKYLGSIRYE</sequence>
<proteinExistence type="predicted"/>
<dbReference type="AlphaFoldDB" id="A0AA86I7E3"/>
<evidence type="ECO:0000313" key="2">
    <source>
        <dbReference type="Proteomes" id="UP000253834"/>
    </source>
</evidence>
<organism evidence="1 2">
    <name type="scientific">Priestia megaterium</name>
    <name type="common">Bacillus megaterium</name>
    <dbReference type="NCBI Taxonomy" id="1404"/>
    <lineage>
        <taxon>Bacteria</taxon>
        <taxon>Bacillati</taxon>
        <taxon>Bacillota</taxon>
        <taxon>Bacilli</taxon>
        <taxon>Bacillales</taxon>
        <taxon>Bacillaceae</taxon>
        <taxon>Priestia</taxon>
    </lineage>
</organism>
<evidence type="ECO:0000313" key="1">
    <source>
        <dbReference type="EMBL" id="AXI30541.1"/>
    </source>
</evidence>
<name>A0AA86I7E3_PRIMG</name>
<dbReference type="EMBL" id="CP022674">
    <property type="protein sequence ID" value="AXI30541.1"/>
    <property type="molecule type" value="Genomic_DNA"/>
</dbReference>
<dbReference type="Proteomes" id="UP000253834">
    <property type="component" value="Chromosome"/>
</dbReference>